<feature type="non-terminal residue" evidence="1">
    <location>
        <position position="1"/>
    </location>
</feature>
<sequence>VNEIQRVHLVYPVGNRISTPDAIGRNLKLSLEKFYEVKTYNYDQLKTIHPGNADVLIGHWHPNPFTVFRMSAHKKGWKRVLALAPFCPDPTGWHNAFGNKIIEKCDRYLAITGNAWMKCLKDSPFQHWEPKIVHVDLAVDRADFPFIKKNFNPAGKRRFLYIGHTAWYKNISFLEKLAEEIPEIDFAWMGG</sequence>
<name>A0A382L7D5_9ZZZZ</name>
<feature type="non-terminal residue" evidence="1">
    <location>
        <position position="191"/>
    </location>
</feature>
<dbReference type="EMBL" id="UINC01085224">
    <property type="protein sequence ID" value="SVC32570.1"/>
    <property type="molecule type" value="Genomic_DNA"/>
</dbReference>
<protein>
    <recommendedName>
        <fullName evidence="2">Glycosyltransferase subfamily 4-like N-terminal domain-containing protein</fullName>
    </recommendedName>
</protein>
<dbReference type="SUPFAM" id="SSF53756">
    <property type="entry name" value="UDP-Glycosyltransferase/glycogen phosphorylase"/>
    <property type="match status" value="1"/>
</dbReference>
<evidence type="ECO:0000313" key="1">
    <source>
        <dbReference type="EMBL" id="SVC32570.1"/>
    </source>
</evidence>
<dbReference type="AlphaFoldDB" id="A0A382L7D5"/>
<proteinExistence type="predicted"/>
<reference evidence="1" key="1">
    <citation type="submission" date="2018-05" db="EMBL/GenBank/DDBJ databases">
        <authorList>
            <person name="Lanie J.A."/>
            <person name="Ng W.-L."/>
            <person name="Kazmierczak K.M."/>
            <person name="Andrzejewski T.M."/>
            <person name="Davidsen T.M."/>
            <person name="Wayne K.J."/>
            <person name="Tettelin H."/>
            <person name="Glass J.I."/>
            <person name="Rusch D."/>
            <person name="Podicherti R."/>
            <person name="Tsui H.-C.T."/>
            <person name="Winkler M.E."/>
        </authorList>
    </citation>
    <scope>NUCLEOTIDE SEQUENCE</scope>
</reference>
<gene>
    <name evidence="1" type="ORF">METZ01_LOCUS285424</name>
</gene>
<evidence type="ECO:0008006" key="2">
    <source>
        <dbReference type="Google" id="ProtNLM"/>
    </source>
</evidence>
<organism evidence="1">
    <name type="scientific">marine metagenome</name>
    <dbReference type="NCBI Taxonomy" id="408172"/>
    <lineage>
        <taxon>unclassified sequences</taxon>
        <taxon>metagenomes</taxon>
        <taxon>ecological metagenomes</taxon>
    </lineage>
</organism>
<accession>A0A382L7D5</accession>